<keyword evidence="4" id="KW-1185">Reference proteome</keyword>
<proteinExistence type="predicted"/>
<dbReference type="OrthoDB" id="2427034at2"/>
<gene>
    <name evidence="3" type="ORF">D3H55_03775</name>
</gene>
<dbReference type="Proteomes" id="UP000265801">
    <property type="component" value="Unassembled WGS sequence"/>
</dbReference>
<evidence type="ECO:0000313" key="4">
    <source>
        <dbReference type="Proteomes" id="UP000265801"/>
    </source>
</evidence>
<sequence length="268" mass="30401">MNLQFEKKEWLLITGSILLGLCIIAGVYFLFYNPVQKEITLREQDLETEEKLIMILEQKTGAIQQETFQSSVALQKKVPVKPMTEKLVLDLEKAETISTSFISSVQFSEGDVTLPLTPQSPEEDIENLSHDENEAEGETDTETETEQDIETETEAQPQDLLPQGLKKLSATLSVESPSYFEMERFLEVLEDLDRITEIEQIAFEGPEESTMQGESYDKVSYKLVVAAFYLPDLLQLMEEMPGLKTPPPANKVNPFSSYSDLDKEKEDE</sequence>
<keyword evidence="2" id="KW-0812">Transmembrane</keyword>
<protein>
    <recommendedName>
        <fullName evidence="5">Pilus assembly protein PilO</fullName>
    </recommendedName>
</protein>
<reference evidence="3 4" key="1">
    <citation type="submission" date="2018-09" db="EMBL/GenBank/DDBJ databases">
        <title>Bacillus saliacetes sp. nov., isolated from Thai shrimp paste (Ka-pi).</title>
        <authorList>
            <person name="Daroonpunt R."/>
            <person name="Tanasupawat S."/>
            <person name="Yiamsombut S."/>
        </authorList>
    </citation>
    <scope>NUCLEOTIDE SEQUENCE [LARGE SCALE GENOMIC DNA]</scope>
    <source>
        <strain evidence="3 4">SKP7-4</strain>
    </source>
</reference>
<dbReference type="EMBL" id="QXIR01000003">
    <property type="protein sequence ID" value="RIW37698.1"/>
    <property type="molecule type" value="Genomic_DNA"/>
</dbReference>
<organism evidence="3 4">
    <name type="scientific">Bacillus salacetis</name>
    <dbReference type="NCBI Taxonomy" id="2315464"/>
    <lineage>
        <taxon>Bacteria</taxon>
        <taxon>Bacillati</taxon>
        <taxon>Bacillota</taxon>
        <taxon>Bacilli</taxon>
        <taxon>Bacillales</taxon>
        <taxon>Bacillaceae</taxon>
        <taxon>Bacillus</taxon>
    </lineage>
</organism>
<keyword evidence="2" id="KW-1133">Transmembrane helix</keyword>
<dbReference type="RefSeq" id="WP_119545578.1">
    <property type="nucleotide sequence ID" value="NZ_QXIR01000003.1"/>
</dbReference>
<feature type="transmembrane region" description="Helical" evidence="2">
    <location>
        <begin position="12"/>
        <end position="32"/>
    </location>
</feature>
<feature type="region of interest" description="Disordered" evidence="1">
    <location>
        <begin position="112"/>
        <end position="163"/>
    </location>
</feature>
<name>A0A3A1R4P8_9BACI</name>
<feature type="compositionally biased region" description="Acidic residues" evidence="1">
    <location>
        <begin position="133"/>
        <end position="153"/>
    </location>
</feature>
<evidence type="ECO:0000256" key="1">
    <source>
        <dbReference type="SAM" id="MobiDB-lite"/>
    </source>
</evidence>
<evidence type="ECO:0000256" key="2">
    <source>
        <dbReference type="SAM" id="Phobius"/>
    </source>
</evidence>
<keyword evidence="2" id="KW-0472">Membrane</keyword>
<evidence type="ECO:0000313" key="3">
    <source>
        <dbReference type="EMBL" id="RIW37698.1"/>
    </source>
</evidence>
<dbReference type="AlphaFoldDB" id="A0A3A1R4P8"/>
<feature type="region of interest" description="Disordered" evidence="1">
    <location>
        <begin position="240"/>
        <end position="268"/>
    </location>
</feature>
<accession>A0A3A1R4P8</accession>
<evidence type="ECO:0008006" key="5">
    <source>
        <dbReference type="Google" id="ProtNLM"/>
    </source>
</evidence>
<comment type="caution">
    <text evidence="3">The sequence shown here is derived from an EMBL/GenBank/DDBJ whole genome shotgun (WGS) entry which is preliminary data.</text>
</comment>